<feature type="compositionally biased region" description="Low complexity" evidence="2">
    <location>
        <begin position="113"/>
        <end position="141"/>
    </location>
</feature>
<organism evidence="4 5">
    <name type="scientific">Leucobacter massiliensis</name>
    <dbReference type="NCBI Taxonomy" id="1686285"/>
    <lineage>
        <taxon>Bacteria</taxon>
        <taxon>Bacillati</taxon>
        <taxon>Actinomycetota</taxon>
        <taxon>Actinomycetes</taxon>
        <taxon>Micrococcales</taxon>
        <taxon>Microbacteriaceae</taxon>
        <taxon>Leucobacter</taxon>
    </lineage>
</organism>
<feature type="transmembrane region" description="Helical" evidence="3">
    <location>
        <begin position="235"/>
        <end position="257"/>
    </location>
</feature>
<feature type="transmembrane region" description="Helical" evidence="3">
    <location>
        <begin position="42"/>
        <end position="63"/>
    </location>
</feature>
<keyword evidence="3" id="KW-1133">Transmembrane helix</keyword>
<sequence length="476" mass="49950">MALTALLAVPAVIGMIFGGSPLFGGPVVWGWDLWATMGIPLWLTRTIAWLFWIGIIVLAVVWLRRAVLRRGREYAARPEAGEPGSPAPEEASGGAEDATDPRRAAGDGEDRIPAGGAPDGAAAATPGPGAGDGAQDASDAGSPFADRTEEFVHRAAQQASDWGQRVGEQAGRWGEEVGRQADEWSARYAAEHDSRKPGVAHTVLTLALALLAGGVTAVWLLGAGEPAGFEGAAPAPLVGALIAALAVFALSLIVAGVRGKHTDWIGFLSACGVVALLFTAVLPWGTRFQPFGSVQVGTDAPGTAMIAGSSTLDLTELDGQRGAIAQGDRLQLWQLAGNVRVELPEEHPVVVTVRVLAGNIGENADGPRNSGPFLSRTLTANLPRSGDTAGASHIDVYLLAGNVRVNDPAGESGARSGGSRLDDADRARANRLEDRLALVEWQLEEPGLRSAERRQLEDQRDELRAELKELEEEMAR</sequence>
<dbReference type="RefSeq" id="WP_105805914.1">
    <property type="nucleotide sequence ID" value="NZ_MWZD01000018.1"/>
</dbReference>
<dbReference type="AlphaFoldDB" id="A0A2S9QLU7"/>
<keyword evidence="5" id="KW-1185">Reference proteome</keyword>
<dbReference type="Proteomes" id="UP000238650">
    <property type="component" value="Unassembled WGS sequence"/>
</dbReference>
<proteinExistence type="predicted"/>
<reference evidence="4 5" key="1">
    <citation type="journal article" date="2017" name="New Microbes New Infect">
        <title>Genome sequence of 'Leucobacter massiliensis' sp. nov. isolated from human pharynx after travel to the 2014 Hajj.</title>
        <authorList>
            <person name="Leangapichart T."/>
            <person name="Gautret P."/>
            <person name="Nguyen T.T."/>
            <person name="Armstrong N."/>
            <person name="Rolain J.M."/>
        </authorList>
    </citation>
    <scope>NUCLEOTIDE SEQUENCE [LARGE SCALE GENOMIC DNA]</scope>
    <source>
        <strain evidence="4 5">122RC15</strain>
    </source>
</reference>
<name>A0A2S9QLU7_9MICO</name>
<accession>A0A2S9QLU7</accession>
<evidence type="ECO:0000313" key="5">
    <source>
        <dbReference type="Proteomes" id="UP000238650"/>
    </source>
</evidence>
<comment type="caution">
    <text evidence="4">The sequence shown here is derived from an EMBL/GenBank/DDBJ whole genome shotgun (WGS) entry which is preliminary data.</text>
</comment>
<gene>
    <name evidence="4" type="ORF">B4915_11220</name>
</gene>
<dbReference type="EMBL" id="MWZD01000018">
    <property type="protein sequence ID" value="PRI10562.1"/>
    <property type="molecule type" value="Genomic_DNA"/>
</dbReference>
<evidence type="ECO:0000313" key="4">
    <source>
        <dbReference type="EMBL" id="PRI10562.1"/>
    </source>
</evidence>
<keyword evidence="3" id="KW-0472">Membrane</keyword>
<feature type="coiled-coil region" evidence="1">
    <location>
        <begin position="449"/>
        <end position="476"/>
    </location>
</feature>
<feature type="transmembrane region" description="Helical" evidence="3">
    <location>
        <begin position="264"/>
        <end position="285"/>
    </location>
</feature>
<evidence type="ECO:0000256" key="3">
    <source>
        <dbReference type="SAM" id="Phobius"/>
    </source>
</evidence>
<feature type="region of interest" description="Disordered" evidence="2">
    <location>
        <begin position="74"/>
        <end position="144"/>
    </location>
</feature>
<protein>
    <submittedName>
        <fullName evidence="4">Uncharacterized protein</fullName>
    </submittedName>
</protein>
<evidence type="ECO:0000256" key="2">
    <source>
        <dbReference type="SAM" id="MobiDB-lite"/>
    </source>
</evidence>
<feature type="transmembrane region" description="Helical" evidence="3">
    <location>
        <begin position="203"/>
        <end position="223"/>
    </location>
</feature>
<evidence type="ECO:0000256" key="1">
    <source>
        <dbReference type="SAM" id="Coils"/>
    </source>
</evidence>
<feature type="compositionally biased region" description="Low complexity" evidence="2">
    <location>
        <begin position="81"/>
        <end position="96"/>
    </location>
</feature>
<dbReference type="OrthoDB" id="7359894at2"/>
<keyword evidence="3" id="KW-0812">Transmembrane</keyword>
<keyword evidence="1" id="KW-0175">Coiled coil</keyword>
<feature type="compositionally biased region" description="Basic and acidic residues" evidence="2">
    <location>
        <begin position="99"/>
        <end position="112"/>
    </location>
</feature>